<dbReference type="Proteomes" id="UP000002051">
    <property type="component" value="Chromosome 4"/>
</dbReference>
<keyword evidence="1" id="KW-0732">Signal</keyword>
<evidence type="ECO:0000313" key="4">
    <source>
        <dbReference type="EnsemblPlants" id="KEH32238"/>
    </source>
</evidence>
<accession>A0A072UT28</accession>
<dbReference type="SUPFAM" id="SSF50965">
    <property type="entry name" value="Galactose oxidase, central domain"/>
    <property type="match status" value="1"/>
</dbReference>
<dbReference type="SMART" id="SM00256">
    <property type="entry name" value="FBOX"/>
    <property type="match status" value="1"/>
</dbReference>
<dbReference type="Pfam" id="PF00646">
    <property type="entry name" value="F-box"/>
    <property type="match status" value="1"/>
</dbReference>
<dbReference type="AlphaFoldDB" id="A0A072UT28"/>
<dbReference type="STRING" id="3880.A0A072UT28"/>
<reference evidence="4" key="3">
    <citation type="submission" date="2015-04" db="UniProtKB">
        <authorList>
            <consortium name="EnsemblPlants"/>
        </authorList>
    </citation>
    <scope>IDENTIFICATION</scope>
    <source>
        <strain evidence="4">cv. Jemalong A17</strain>
    </source>
</reference>
<sequence>MFLPHELIILILLRLPVKSLIRFKCVCKSWFSLISHDPHFANSHFQLTAATHTHRIMFRTPISEIRSVDLEASLHDDYAFMLPEPYTDLNIKASSRGFIVFNCASNIYLWNPSTGAQKQIPSPPNDYYLNFAGFGYDPSEDDYLVVSVSYDSIPNSDDKLSHLEIFTLKANVWKETVGTTHWPYCSKIVSSYYPMVDSFFNGAIHWLAFRHDIGVYVIVAFRLTERELLLIPLLDDIHDHSNDIHNHSNDRDLWVFRGSLSLWVSGDHKVDIWVMEEYGVHSSWIKTLVLSIDAFPYLYPICCTKSGNIVASNGWIGLVKYNDKGEFLEHNSYDEDARGSKMTLYTESLLSLPNDIQKFAESADLIAPRAPLLWVFGEFISLWSRGGYDTIVEIWVMKEYKVHSSWTKILVLPIDFISTRYFLPLCSTKSGDIIGTDGSVGLVQYNDKGQLLDNQSNSHERGGYEVTVHTESLLSLPGEQDLPED</sequence>
<dbReference type="Pfam" id="PF08268">
    <property type="entry name" value="FBA_3"/>
    <property type="match status" value="1"/>
</dbReference>
<organism evidence="3 5">
    <name type="scientific">Medicago truncatula</name>
    <name type="common">Barrel medic</name>
    <name type="synonym">Medicago tribuloides</name>
    <dbReference type="NCBI Taxonomy" id="3880"/>
    <lineage>
        <taxon>Eukaryota</taxon>
        <taxon>Viridiplantae</taxon>
        <taxon>Streptophyta</taxon>
        <taxon>Embryophyta</taxon>
        <taxon>Tracheophyta</taxon>
        <taxon>Spermatophyta</taxon>
        <taxon>Magnoliopsida</taxon>
        <taxon>eudicotyledons</taxon>
        <taxon>Gunneridae</taxon>
        <taxon>Pentapetalae</taxon>
        <taxon>rosids</taxon>
        <taxon>fabids</taxon>
        <taxon>Fabales</taxon>
        <taxon>Fabaceae</taxon>
        <taxon>Papilionoideae</taxon>
        <taxon>50 kb inversion clade</taxon>
        <taxon>NPAAA clade</taxon>
        <taxon>Hologalegina</taxon>
        <taxon>IRL clade</taxon>
        <taxon>Trifolieae</taxon>
        <taxon>Medicago</taxon>
    </lineage>
</organism>
<feature type="chain" id="PRO_5014499967" evidence="1">
    <location>
        <begin position="20"/>
        <end position="485"/>
    </location>
</feature>
<dbReference type="EnsemblPlants" id="KEH32238">
    <property type="protein sequence ID" value="KEH32238"/>
    <property type="gene ID" value="MTR_4g117750"/>
</dbReference>
<name>A0A072UT28_MEDTR</name>
<reference evidence="3 5" key="1">
    <citation type="journal article" date="2011" name="Nature">
        <title>The Medicago genome provides insight into the evolution of rhizobial symbioses.</title>
        <authorList>
            <person name="Young N.D."/>
            <person name="Debelle F."/>
            <person name="Oldroyd G.E."/>
            <person name="Geurts R."/>
            <person name="Cannon S.B."/>
            <person name="Udvardi M.K."/>
            <person name="Benedito V.A."/>
            <person name="Mayer K.F."/>
            <person name="Gouzy J."/>
            <person name="Schoof H."/>
            <person name="Van de Peer Y."/>
            <person name="Proost S."/>
            <person name="Cook D.R."/>
            <person name="Meyers B.C."/>
            <person name="Spannagl M."/>
            <person name="Cheung F."/>
            <person name="De Mita S."/>
            <person name="Krishnakumar V."/>
            <person name="Gundlach H."/>
            <person name="Zhou S."/>
            <person name="Mudge J."/>
            <person name="Bharti A.K."/>
            <person name="Murray J.D."/>
            <person name="Naoumkina M.A."/>
            <person name="Rosen B."/>
            <person name="Silverstein K.A."/>
            <person name="Tang H."/>
            <person name="Rombauts S."/>
            <person name="Zhao P.X."/>
            <person name="Zhou P."/>
            <person name="Barbe V."/>
            <person name="Bardou P."/>
            <person name="Bechner M."/>
            <person name="Bellec A."/>
            <person name="Berger A."/>
            <person name="Berges H."/>
            <person name="Bidwell S."/>
            <person name="Bisseling T."/>
            <person name="Choisne N."/>
            <person name="Couloux A."/>
            <person name="Denny R."/>
            <person name="Deshpande S."/>
            <person name="Dai X."/>
            <person name="Doyle J.J."/>
            <person name="Dudez A.M."/>
            <person name="Farmer A.D."/>
            <person name="Fouteau S."/>
            <person name="Franken C."/>
            <person name="Gibelin C."/>
            <person name="Gish J."/>
            <person name="Goldstein S."/>
            <person name="Gonzalez A.J."/>
            <person name="Green P.J."/>
            <person name="Hallab A."/>
            <person name="Hartog M."/>
            <person name="Hua A."/>
            <person name="Humphray S.J."/>
            <person name="Jeong D.H."/>
            <person name="Jing Y."/>
            <person name="Jocker A."/>
            <person name="Kenton S.M."/>
            <person name="Kim D.J."/>
            <person name="Klee K."/>
            <person name="Lai H."/>
            <person name="Lang C."/>
            <person name="Lin S."/>
            <person name="Macmil S.L."/>
            <person name="Magdelenat G."/>
            <person name="Matthews L."/>
            <person name="McCorrison J."/>
            <person name="Monaghan E.L."/>
            <person name="Mun J.H."/>
            <person name="Najar F.Z."/>
            <person name="Nicholson C."/>
            <person name="Noirot C."/>
            <person name="O'Bleness M."/>
            <person name="Paule C.R."/>
            <person name="Poulain J."/>
            <person name="Prion F."/>
            <person name="Qin B."/>
            <person name="Qu C."/>
            <person name="Retzel E.F."/>
            <person name="Riddle C."/>
            <person name="Sallet E."/>
            <person name="Samain S."/>
            <person name="Samson N."/>
            <person name="Sanders I."/>
            <person name="Saurat O."/>
            <person name="Scarpelli C."/>
            <person name="Schiex T."/>
            <person name="Segurens B."/>
            <person name="Severin A.J."/>
            <person name="Sherrier D.J."/>
            <person name="Shi R."/>
            <person name="Sims S."/>
            <person name="Singer S.R."/>
            <person name="Sinharoy S."/>
            <person name="Sterck L."/>
            <person name="Viollet A."/>
            <person name="Wang B.B."/>
            <person name="Wang K."/>
            <person name="Wang M."/>
            <person name="Wang X."/>
            <person name="Warfsmann J."/>
            <person name="Weissenbach J."/>
            <person name="White D.D."/>
            <person name="White J.D."/>
            <person name="Wiley G.B."/>
            <person name="Wincker P."/>
            <person name="Xing Y."/>
            <person name="Yang L."/>
            <person name="Yao Z."/>
            <person name="Ying F."/>
            <person name="Zhai J."/>
            <person name="Zhou L."/>
            <person name="Zuber A."/>
            <person name="Denarie J."/>
            <person name="Dixon R.A."/>
            <person name="May G.D."/>
            <person name="Schwartz D.C."/>
            <person name="Rogers J."/>
            <person name="Quetier F."/>
            <person name="Town C.D."/>
            <person name="Roe B.A."/>
        </authorList>
    </citation>
    <scope>NUCLEOTIDE SEQUENCE [LARGE SCALE GENOMIC DNA]</scope>
    <source>
        <strain evidence="3">A17</strain>
        <strain evidence="4 5">cv. Jemalong A17</strain>
    </source>
</reference>
<dbReference type="PANTHER" id="PTHR31672:SF13">
    <property type="entry name" value="F-BOX PROTEIN CPR30-LIKE"/>
    <property type="match status" value="1"/>
</dbReference>
<evidence type="ECO:0000256" key="1">
    <source>
        <dbReference type="SAM" id="SignalP"/>
    </source>
</evidence>
<dbReference type="InterPro" id="IPR001810">
    <property type="entry name" value="F-box_dom"/>
</dbReference>
<dbReference type="EMBL" id="CM001220">
    <property type="protein sequence ID" value="KEH32238.1"/>
    <property type="molecule type" value="Genomic_DNA"/>
</dbReference>
<dbReference type="NCBIfam" id="TIGR01640">
    <property type="entry name" value="F_box_assoc_1"/>
    <property type="match status" value="1"/>
</dbReference>
<dbReference type="HOGENOM" id="CLU_027176_3_0_1"/>
<feature type="domain" description="F-box" evidence="2">
    <location>
        <begin position="1"/>
        <end position="43"/>
    </location>
</feature>
<proteinExistence type="predicted"/>
<dbReference type="InterPro" id="IPR013187">
    <property type="entry name" value="F-box-assoc_dom_typ3"/>
</dbReference>
<keyword evidence="5" id="KW-1185">Reference proteome</keyword>
<reference evidence="3 5" key="2">
    <citation type="journal article" date="2014" name="BMC Genomics">
        <title>An improved genome release (version Mt4.0) for the model legume Medicago truncatula.</title>
        <authorList>
            <person name="Tang H."/>
            <person name="Krishnakumar V."/>
            <person name="Bidwell S."/>
            <person name="Rosen B."/>
            <person name="Chan A."/>
            <person name="Zhou S."/>
            <person name="Gentzbittel L."/>
            <person name="Childs K.L."/>
            <person name="Yandell M."/>
            <person name="Gundlach H."/>
            <person name="Mayer K.F."/>
            <person name="Schwartz D.C."/>
            <person name="Town C.D."/>
        </authorList>
    </citation>
    <scope>GENOME REANNOTATION</scope>
    <source>
        <strain evidence="3">A17</strain>
        <strain evidence="4 5">cv. Jemalong A17</strain>
    </source>
</reference>
<dbReference type="Gene3D" id="1.20.1280.50">
    <property type="match status" value="1"/>
</dbReference>
<dbReference type="InterPro" id="IPR017451">
    <property type="entry name" value="F-box-assoc_interact_dom"/>
</dbReference>
<dbReference type="InterPro" id="IPR011043">
    <property type="entry name" value="Gal_Oxase/kelch_b-propeller"/>
</dbReference>
<protein>
    <submittedName>
        <fullName evidence="3">F-box protein interaction domain protein</fullName>
    </submittedName>
</protein>
<evidence type="ECO:0000313" key="3">
    <source>
        <dbReference type="EMBL" id="KEH32238.1"/>
    </source>
</evidence>
<gene>
    <name evidence="3" type="ordered locus">MTR_4g117750</name>
</gene>
<evidence type="ECO:0000313" key="5">
    <source>
        <dbReference type="Proteomes" id="UP000002051"/>
    </source>
</evidence>
<evidence type="ECO:0000259" key="2">
    <source>
        <dbReference type="PROSITE" id="PS50181"/>
    </source>
</evidence>
<dbReference type="InterPro" id="IPR050796">
    <property type="entry name" value="SCF_F-box_component"/>
</dbReference>
<dbReference type="PROSITE" id="PS50181">
    <property type="entry name" value="FBOX"/>
    <property type="match status" value="1"/>
</dbReference>
<dbReference type="InterPro" id="IPR036047">
    <property type="entry name" value="F-box-like_dom_sf"/>
</dbReference>
<feature type="signal peptide" evidence="1">
    <location>
        <begin position="1"/>
        <end position="19"/>
    </location>
</feature>
<dbReference type="SUPFAM" id="SSF81383">
    <property type="entry name" value="F-box domain"/>
    <property type="match status" value="1"/>
</dbReference>
<dbReference type="PANTHER" id="PTHR31672">
    <property type="entry name" value="BNACNNG10540D PROTEIN"/>
    <property type="match status" value="1"/>
</dbReference>